<feature type="domain" description="Mandelate racemase/muconate lactonizing enzyme C-terminal" evidence="13">
    <location>
        <begin position="190"/>
        <end position="290"/>
    </location>
</feature>
<evidence type="ECO:0000259" key="13">
    <source>
        <dbReference type="SMART" id="SM00922"/>
    </source>
</evidence>
<evidence type="ECO:0000256" key="3">
    <source>
        <dbReference type="ARBA" id="ARBA00005183"/>
    </source>
</evidence>
<feature type="binding site" evidence="12">
    <location>
        <position position="294"/>
    </location>
    <ligand>
        <name>Mg(2+)</name>
        <dbReference type="ChEBI" id="CHEBI:18420"/>
    </ligand>
</feature>
<evidence type="ECO:0000313" key="15">
    <source>
        <dbReference type="Proteomes" id="UP000198284"/>
    </source>
</evidence>
<protein>
    <recommendedName>
        <fullName evidence="5 9">Glucarate dehydratase</fullName>
        <ecNumber evidence="5 9">4.2.1.40</ecNumber>
    </recommendedName>
</protein>
<dbReference type="InterPro" id="IPR017653">
    <property type="entry name" value="Glucarate_dehydratase"/>
</dbReference>
<dbReference type="InterPro" id="IPR034598">
    <property type="entry name" value="GlucD-like"/>
</dbReference>
<dbReference type="GO" id="GO:0000287">
    <property type="term" value="F:magnesium ion binding"/>
    <property type="evidence" value="ECO:0007669"/>
    <property type="project" value="UniProtKB-UniRule"/>
</dbReference>
<keyword evidence="15" id="KW-1185">Reference proteome</keyword>
<evidence type="ECO:0000256" key="8">
    <source>
        <dbReference type="ARBA" id="ARBA00023239"/>
    </source>
</evidence>
<comment type="pathway">
    <text evidence="3">Carbohydrate acid metabolism; D-glucarate degradation; 2,5-dioxopentanoate from D-glucarate: step 1/2.</text>
</comment>
<feature type="binding site" evidence="12">
    <location>
        <position position="271"/>
    </location>
    <ligand>
        <name>Mg(2+)</name>
        <dbReference type="ChEBI" id="CHEBI:18420"/>
    </ligand>
</feature>
<name>A0A239IPW0_9BURK</name>
<keyword evidence="8" id="KW-0456">Lyase</keyword>
<dbReference type="NCBIfam" id="TIGR03247">
    <property type="entry name" value="glucar-dehydr"/>
    <property type="match status" value="1"/>
</dbReference>
<feature type="binding site" evidence="11">
    <location>
        <position position="155"/>
    </location>
    <ligand>
        <name>substrate</name>
    </ligand>
</feature>
<evidence type="ECO:0000256" key="2">
    <source>
        <dbReference type="ARBA" id="ARBA00001946"/>
    </source>
</evidence>
<dbReference type="PANTHER" id="PTHR48080:SF4">
    <property type="entry name" value="GLUCARATE DEHYDRATASE"/>
    <property type="match status" value="1"/>
</dbReference>
<dbReference type="Gene3D" id="3.30.390.10">
    <property type="entry name" value="Enolase-like, N-terminal domain"/>
    <property type="match status" value="1"/>
</dbReference>
<dbReference type="RefSeq" id="WP_089400133.1">
    <property type="nucleotide sequence ID" value="NZ_FZOT01000010.1"/>
</dbReference>
<dbReference type="SFLD" id="SFLDS00001">
    <property type="entry name" value="Enolase"/>
    <property type="match status" value="1"/>
</dbReference>
<feature type="binding site" evidence="11">
    <location>
        <position position="294"/>
    </location>
    <ligand>
        <name>substrate</name>
    </ligand>
</feature>
<evidence type="ECO:0000256" key="1">
    <source>
        <dbReference type="ARBA" id="ARBA00001426"/>
    </source>
</evidence>
<comment type="cofactor">
    <cofactor evidence="2 12">
        <name>Mg(2+)</name>
        <dbReference type="ChEBI" id="CHEBI:18420"/>
    </cofactor>
</comment>
<evidence type="ECO:0000313" key="14">
    <source>
        <dbReference type="EMBL" id="SNS95700.1"/>
    </source>
</evidence>
<evidence type="ECO:0000256" key="6">
    <source>
        <dbReference type="ARBA" id="ARBA00022723"/>
    </source>
</evidence>
<evidence type="ECO:0000256" key="12">
    <source>
        <dbReference type="PIRSR" id="PIRSR617653-3"/>
    </source>
</evidence>
<keyword evidence="7 12" id="KW-0460">Magnesium</keyword>
<dbReference type="InterPro" id="IPR029017">
    <property type="entry name" value="Enolase-like_N"/>
</dbReference>
<keyword evidence="6 12" id="KW-0479">Metal-binding</keyword>
<dbReference type="InterPro" id="IPR036849">
    <property type="entry name" value="Enolase-like_C_sf"/>
</dbReference>
<dbReference type="GO" id="GO:0042838">
    <property type="term" value="P:D-glucarate catabolic process"/>
    <property type="evidence" value="ECO:0007669"/>
    <property type="project" value="UniProtKB-UniPathway"/>
</dbReference>
<sequence>MSTQTLNAPTGAPVVTEMRVVPVAGRDSMLLNLSGAHGPYFTRNIVILTDSAGNTGVGEVPGGERIRQTLEDARSLIFGQRIGNWQSVLNTVRKQFADRDAGGRGLQTFDLRITIHAVTALEAALLDLVGKFLGVPVAALLGEGQQREEVEMLGYLFYVGDRTATDLPYASEPEAEDDWFRVRHEKAMTPEGVVRLAEAAYKRYGFNDFKLKGGVLRGEEEIEAVKALHERFPKARITLDPNGGWLLKDAIRLCRDQHDVLAYAEDPCGAENGFSGREVMAEFRRATGLPTATNMIATDWREMGHAIQLQSVDIPLADPHFWTMQGSVRVAQMCNEWGLTWGSHSNNHFDISLAMFTQVAAAAPGKITAIDTHWIWQDGQRLTKQPLQIKGGMVQVPKQPGLGVEIDMEQIEAAHQMYRNMGLGARDDAVAMQYLIPGWKFDNKRPCMVR</sequence>
<dbReference type="SUPFAM" id="SSF54826">
    <property type="entry name" value="Enolase N-terminal domain-like"/>
    <property type="match status" value="1"/>
</dbReference>
<dbReference type="InterPro" id="IPR029065">
    <property type="entry name" value="Enolase_C-like"/>
</dbReference>
<dbReference type="EMBL" id="FZOT01000010">
    <property type="protein sequence ID" value="SNS95700.1"/>
    <property type="molecule type" value="Genomic_DNA"/>
</dbReference>
<dbReference type="CDD" id="cd03323">
    <property type="entry name" value="D-glucarate_dehydratase"/>
    <property type="match status" value="1"/>
</dbReference>
<dbReference type="AlphaFoldDB" id="A0A239IPW0"/>
<evidence type="ECO:0000256" key="5">
    <source>
        <dbReference type="ARBA" id="ARBA00011973"/>
    </source>
</evidence>
<dbReference type="Pfam" id="PF13378">
    <property type="entry name" value="MR_MLE_C"/>
    <property type="match status" value="1"/>
</dbReference>
<feature type="binding site" evidence="11">
    <location>
        <position position="210"/>
    </location>
    <ligand>
        <name>substrate</name>
    </ligand>
</feature>
<evidence type="ECO:0000256" key="11">
    <source>
        <dbReference type="PIRSR" id="PIRSR617653-2"/>
    </source>
</evidence>
<dbReference type="GO" id="GO:0008872">
    <property type="term" value="F:glucarate dehydratase activity"/>
    <property type="evidence" value="ECO:0007669"/>
    <property type="project" value="UniProtKB-UniRule"/>
</dbReference>
<reference evidence="14 15" key="1">
    <citation type="submission" date="2017-06" db="EMBL/GenBank/DDBJ databases">
        <authorList>
            <person name="Kim H.J."/>
            <person name="Triplett B.A."/>
        </authorList>
    </citation>
    <scope>NUCLEOTIDE SEQUENCE [LARGE SCALE GENOMIC DNA]</scope>
    <source>
        <strain evidence="14 15">U15</strain>
    </source>
</reference>
<dbReference type="UniPathway" id="UPA00564">
    <property type="reaction ID" value="UER00627"/>
</dbReference>
<evidence type="ECO:0000256" key="7">
    <source>
        <dbReference type="ARBA" id="ARBA00022842"/>
    </source>
</evidence>
<feature type="active site" description="Proton acceptor" evidence="10">
    <location>
        <position position="212"/>
    </location>
</feature>
<dbReference type="InterPro" id="IPR034593">
    <property type="entry name" value="DgoD-like"/>
</dbReference>
<feature type="binding site" evidence="11">
    <location>
        <position position="426"/>
    </location>
    <ligand>
        <name>substrate</name>
    </ligand>
</feature>
<feature type="binding site" evidence="11">
    <location>
        <position position="373"/>
    </location>
    <ligand>
        <name>substrate</name>
    </ligand>
</feature>
<feature type="binding site" evidence="11">
    <location>
        <begin position="344"/>
        <end position="346"/>
    </location>
    <ligand>
        <name>substrate</name>
    </ligand>
</feature>
<comment type="similarity">
    <text evidence="4">Belongs to the mandelate racemase/muconate lactonizing enzyme family. GlucD subfamily.</text>
</comment>
<feature type="binding site" evidence="11">
    <location>
        <position position="37"/>
    </location>
    <ligand>
        <name>substrate</name>
    </ligand>
</feature>
<feature type="binding site" evidence="11">
    <location>
        <position position="108"/>
    </location>
    <ligand>
        <name>substrate</name>
    </ligand>
</feature>
<evidence type="ECO:0000256" key="4">
    <source>
        <dbReference type="ARBA" id="ARBA00009938"/>
    </source>
</evidence>
<feature type="binding site" evidence="12">
    <location>
        <position position="240"/>
    </location>
    <ligand>
        <name>Mg(2+)</name>
        <dbReference type="ChEBI" id="CHEBI:18420"/>
    </ligand>
</feature>
<dbReference type="FunFam" id="3.20.20.120:FF:000003">
    <property type="entry name" value="Glucarate dehydratase"/>
    <property type="match status" value="1"/>
</dbReference>
<dbReference type="SFLD" id="SFLDF00005">
    <property type="entry name" value="glucarate_dehydratase"/>
    <property type="match status" value="1"/>
</dbReference>
<dbReference type="SMART" id="SM00922">
    <property type="entry name" value="MR_MLE"/>
    <property type="match status" value="1"/>
</dbReference>
<dbReference type="PANTHER" id="PTHR48080">
    <property type="entry name" value="D-GALACTONATE DEHYDRATASE-RELATED"/>
    <property type="match status" value="1"/>
</dbReference>
<evidence type="ECO:0000256" key="9">
    <source>
        <dbReference type="NCBIfam" id="TIGR03247"/>
    </source>
</evidence>
<dbReference type="OrthoDB" id="193563at2"/>
<evidence type="ECO:0000256" key="10">
    <source>
        <dbReference type="PIRSR" id="PIRSR617653-1"/>
    </source>
</evidence>
<feature type="active site" description="Proton acceptor" evidence="10">
    <location>
        <position position="344"/>
    </location>
</feature>
<dbReference type="EC" id="4.2.1.40" evidence="5 9"/>
<gene>
    <name evidence="14" type="ORF">SAMN06265795_11065</name>
</gene>
<dbReference type="Proteomes" id="UP000198284">
    <property type="component" value="Unassembled WGS sequence"/>
</dbReference>
<organism evidence="14 15">
    <name type="scientific">Noviherbaspirillum humi</name>
    <dbReference type="NCBI Taxonomy" id="1688639"/>
    <lineage>
        <taxon>Bacteria</taxon>
        <taxon>Pseudomonadati</taxon>
        <taxon>Pseudomonadota</taxon>
        <taxon>Betaproteobacteria</taxon>
        <taxon>Burkholderiales</taxon>
        <taxon>Oxalobacteraceae</taxon>
        <taxon>Noviherbaspirillum</taxon>
    </lineage>
</organism>
<accession>A0A239IPW0</accession>
<dbReference type="Gene3D" id="3.20.20.120">
    <property type="entry name" value="Enolase-like C-terminal domain"/>
    <property type="match status" value="1"/>
</dbReference>
<dbReference type="InterPro" id="IPR013342">
    <property type="entry name" value="Mandelate_racemase_C"/>
</dbReference>
<dbReference type="SUPFAM" id="SSF51604">
    <property type="entry name" value="Enolase C-terminal domain-like"/>
    <property type="match status" value="1"/>
</dbReference>
<dbReference type="SFLD" id="SFLDG00055">
    <property type="entry name" value="glucarate_dehydratase"/>
    <property type="match status" value="1"/>
</dbReference>
<proteinExistence type="inferred from homology"/>
<comment type="catalytic activity">
    <reaction evidence="1">
        <text>D-glucarate = 5-dehydro-4-deoxy-D-glucarate + H2O</text>
        <dbReference type="Rhea" id="RHEA:14573"/>
        <dbReference type="ChEBI" id="CHEBI:15377"/>
        <dbReference type="ChEBI" id="CHEBI:30612"/>
        <dbReference type="ChEBI" id="CHEBI:42819"/>
        <dbReference type="EC" id="4.2.1.40"/>
    </reaction>
</comment>
<feature type="binding site" evidence="11">
    <location>
        <begin position="240"/>
        <end position="242"/>
    </location>
    <ligand>
        <name>substrate</name>
    </ligand>
</feature>